<dbReference type="Proteomes" id="UP000053555">
    <property type="component" value="Unassembled WGS sequence"/>
</dbReference>
<keyword evidence="8 11" id="KW-0812">Transmembrane</keyword>
<evidence type="ECO:0000256" key="1">
    <source>
        <dbReference type="ARBA" id="ARBA00004141"/>
    </source>
</evidence>
<proteinExistence type="inferred from homology"/>
<evidence type="ECO:0000256" key="5">
    <source>
        <dbReference type="ARBA" id="ARBA00012699"/>
    </source>
</evidence>
<dbReference type="Gene3D" id="3.90.550.10">
    <property type="entry name" value="Spore Coat Polysaccharide Biosynthesis Protein SpsA, Chain A"/>
    <property type="match status" value="1"/>
</dbReference>
<keyword evidence="9 11" id="KW-1133">Transmembrane helix</keyword>
<name>A0A0B2Q6S2_GLYSO</name>
<evidence type="ECO:0000256" key="10">
    <source>
        <dbReference type="ARBA" id="ARBA00023136"/>
    </source>
</evidence>
<sequence length="408" mass="46031">MQGCLISLALAFGWACAAFVRNREINRIKKSMRNGNNYAFLCQDINELEHSNQAGLPKVTVIMPLKGFGEHNLHNWKTQLTSLYGGPQEYLLVVESTEDPAYNAVAKLIEELEDSVKARVIVAGLSTTCSQKIHNQLVGVETMHKDSKYVLFLDDDVRLHPGSIGALVREMEKNPEIFIQTGYPLDLPSGSLGSYCIYEYHMMHSEDFRQDNCGIVSALRDGGYSDDMTLAAIAGAHKKLISSPAVAVYPHPLASDLNFGRYWNYLRKQTFVLESYVTKVNQVMNRALFAVHCYLSWGFVAPYCMAAIHVAAALRFRAREYSLEGINYTSGVRSHFTQSINWSGIIYHLKDGKINKIDRIPKRQDVAPVFTDLGGKHLYGKKGMPTKVSFLSSMNKRLFQWRQPKKFE</sequence>
<feature type="transmembrane region" description="Helical" evidence="11">
    <location>
        <begin position="294"/>
        <end position="314"/>
    </location>
</feature>
<dbReference type="EC" id="2.4.1.80" evidence="5"/>
<comment type="pathway">
    <text evidence="2">Lipid metabolism; sphingolipid metabolism.</text>
</comment>
<evidence type="ECO:0000256" key="2">
    <source>
        <dbReference type="ARBA" id="ARBA00004760"/>
    </source>
</evidence>
<reference evidence="13" key="1">
    <citation type="submission" date="2014-07" db="EMBL/GenBank/DDBJ databases">
        <title>Identification of a novel salt tolerance gene in wild soybean by whole-genome sequencing.</title>
        <authorList>
            <person name="Lam H.-M."/>
            <person name="Qi X."/>
            <person name="Li M.-W."/>
            <person name="Liu X."/>
            <person name="Xie M."/>
            <person name="Ni M."/>
            <person name="Xu X."/>
        </authorList>
    </citation>
    <scope>NUCLEOTIDE SEQUENCE [LARGE SCALE GENOMIC DNA]</scope>
    <source>
        <tissue evidence="13">Root</tissue>
    </source>
</reference>
<evidence type="ECO:0000256" key="3">
    <source>
        <dbReference type="ARBA" id="ARBA00004991"/>
    </source>
</evidence>
<feature type="chain" id="PRO_5002075983" description="ceramide glucosyltransferase" evidence="12">
    <location>
        <begin position="18"/>
        <end position="408"/>
    </location>
</feature>
<dbReference type="SUPFAM" id="SSF53448">
    <property type="entry name" value="Nucleotide-diphospho-sugar transferases"/>
    <property type="match status" value="1"/>
</dbReference>
<evidence type="ECO:0000313" key="13">
    <source>
        <dbReference type="EMBL" id="KHN16975.1"/>
    </source>
</evidence>
<feature type="signal peptide" evidence="12">
    <location>
        <begin position="1"/>
        <end position="17"/>
    </location>
</feature>
<comment type="similarity">
    <text evidence="4">Belongs to the glycosyltransferase 2 family.</text>
</comment>
<evidence type="ECO:0000256" key="7">
    <source>
        <dbReference type="ARBA" id="ARBA00022679"/>
    </source>
</evidence>
<evidence type="ECO:0000256" key="9">
    <source>
        <dbReference type="ARBA" id="ARBA00022989"/>
    </source>
</evidence>
<dbReference type="PANTHER" id="PTHR12726:SF2">
    <property type="entry name" value="CERAMIDE GLUCOSYLTRANSFERASE"/>
    <property type="match status" value="1"/>
</dbReference>
<dbReference type="PANTHER" id="PTHR12726">
    <property type="entry name" value="CERAMIDE GLUCOSYLTRANSFERASE"/>
    <property type="match status" value="1"/>
</dbReference>
<comment type="subcellular location">
    <subcellularLocation>
        <location evidence="1">Membrane</location>
        <topology evidence="1">Multi-pass membrane protein</topology>
    </subcellularLocation>
</comment>
<dbReference type="GO" id="GO:0006679">
    <property type="term" value="P:glucosylceramide biosynthetic process"/>
    <property type="evidence" value="ECO:0007669"/>
    <property type="project" value="TreeGrafter"/>
</dbReference>
<evidence type="ECO:0000256" key="6">
    <source>
        <dbReference type="ARBA" id="ARBA00022676"/>
    </source>
</evidence>
<dbReference type="GO" id="GO:0016020">
    <property type="term" value="C:membrane"/>
    <property type="evidence" value="ECO:0007669"/>
    <property type="project" value="UniProtKB-SubCell"/>
</dbReference>
<accession>A0A0B2Q6S2</accession>
<evidence type="ECO:0000256" key="12">
    <source>
        <dbReference type="SAM" id="SignalP"/>
    </source>
</evidence>
<dbReference type="AlphaFoldDB" id="A0A0B2Q6S2"/>
<dbReference type="EMBL" id="KN660432">
    <property type="protein sequence ID" value="KHN16975.1"/>
    <property type="molecule type" value="Genomic_DNA"/>
</dbReference>
<dbReference type="GO" id="GO:0008120">
    <property type="term" value="F:ceramide glucosyltransferase activity"/>
    <property type="evidence" value="ECO:0007669"/>
    <property type="project" value="UniProtKB-EC"/>
</dbReference>
<keyword evidence="10 11" id="KW-0472">Membrane</keyword>
<evidence type="ECO:0000256" key="4">
    <source>
        <dbReference type="ARBA" id="ARBA00006739"/>
    </source>
</evidence>
<keyword evidence="12" id="KW-0732">Signal</keyword>
<evidence type="ECO:0000256" key="8">
    <source>
        <dbReference type="ARBA" id="ARBA00022692"/>
    </source>
</evidence>
<keyword evidence="7" id="KW-0808">Transferase</keyword>
<dbReference type="InterPro" id="IPR029044">
    <property type="entry name" value="Nucleotide-diphossugar_trans"/>
</dbReference>
<gene>
    <name evidence="13" type="ORF">glysoja_035826</name>
</gene>
<dbReference type="UniPathway" id="UPA00222"/>
<comment type="pathway">
    <text evidence="3">Sphingolipid metabolism.</text>
</comment>
<evidence type="ECO:0000256" key="11">
    <source>
        <dbReference type="SAM" id="Phobius"/>
    </source>
</evidence>
<keyword evidence="6" id="KW-0328">Glycosyltransferase</keyword>
<dbReference type="InterPro" id="IPR025993">
    <property type="entry name" value="Ceramide_glucosylTrfase"/>
</dbReference>
<protein>
    <recommendedName>
        <fullName evidence="5">ceramide glucosyltransferase</fullName>
        <ecNumber evidence="5">2.4.1.80</ecNumber>
    </recommendedName>
</protein>
<organism evidence="13">
    <name type="scientific">Glycine soja</name>
    <name type="common">Wild soybean</name>
    <dbReference type="NCBI Taxonomy" id="3848"/>
    <lineage>
        <taxon>Eukaryota</taxon>
        <taxon>Viridiplantae</taxon>
        <taxon>Streptophyta</taxon>
        <taxon>Embryophyta</taxon>
        <taxon>Tracheophyta</taxon>
        <taxon>Spermatophyta</taxon>
        <taxon>Magnoliopsida</taxon>
        <taxon>eudicotyledons</taxon>
        <taxon>Gunneridae</taxon>
        <taxon>Pentapetalae</taxon>
        <taxon>rosids</taxon>
        <taxon>fabids</taxon>
        <taxon>Fabales</taxon>
        <taxon>Fabaceae</taxon>
        <taxon>Papilionoideae</taxon>
        <taxon>50 kb inversion clade</taxon>
        <taxon>NPAAA clade</taxon>
        <taxon>indigoferoid/millettioid clade</taxon>
        <taxon>Phaseoleae</taxon>
        <taxon>Glycine</taxon>
        <taxon>Glycine subgen. Soja</taxon>
    </lineage>
</organism>